<evidence type="ECO:0000313" key="2">
    <source>
        <dbReference type="EMBL" id="KAF7553315.1"/>
    </source>
</evidence>
<feature type="region of interest" description="Disordered" evidence="1">
    <location>
        <begin position="100"/>
        <end position="148"/>
    </location>
</feature>
<feature type="compositionally biased region" description="Basic and acidic residues" evidence="1">
    <location>
        <begin position="607"/>
        <end position="624"/>
    </location>
</feature>
<keyword evidence="3" id="KW-1185">Reference proteome</keyword>
<feature type="compositionally biased region" description="Basic and acidic residues" evidence="1">
    <location>
        <begin position="507"/>
        <end position="516"/>
    </location>
</feature>
<evidence type="ECO:0000256" key="1">
    <source>
        <dbReference type="SAM" id="MobiDB-lite"/>
    </source>
</evidence>
<feature type="compositionally biased region" description="Polar residues" evidence="1">
    <location>
        <begin position="542"/>
        <end position="551"/>
    </location>
</feature>
<feature type="compositionally biased region" description="Polar residues" evidence="1">
    <location>
        <begin position="170"/>
        <end position="189"/>
    </location>
</feature>
<reference evidence="2" key="1">
    <citation type="submission" date="2020-03" db="EMBL/GenBank/DDBJ databases">
        <title>Draft Genome Sequence of Cylindrodendrum hubeiense.</title>
        <authorList>
            <person name="Buettner E."/>
            <person name="Kellner H."/>
        </authorList>
    </citation>
    <scope>NUCLEOTIDE SEQUENCE</scope>
    <source>
        <strain evidence="2">IHI 201604</strain>
    </source>
</reference>
<protein>
    <submittedName>
        <fullName evidence="2">Uncharacterized protein</fullName>
    </submittedName>
</protein>
<accession>A0A9P5HA81</accession>
<gene>
    <name evidence="2" type="ORF">G7Z17_g3735</name>
</gene>
<name>A0A9P5HA81_9HYPO</name>
<dbReference type="OrthoDB" id="5093926at2759"/>
<feature type="region of interest" description="Disordered" evidence="1">
    <location>
        <begin position="507"/>
        <end position="769"/>
    </location>
</feature>
<organism evidence="2 3">
    <name type="scientific">Cylindrodendrum hubeiense</name>
    <dbReference type="NCBI Taxonomy" id="595255"/>
    <lineage>
        <taxon>Eukaryota</taxon>
        <taxon>Fungi</taxon>
        <taxon>Dikarya</taxon>
        <taxon>Ascomycota</taxon>
        <taxon>Pezizomycotina</taxon>
        <taxon>Sordariomycetes</taxon>
        <taxon>Hypocreomycetidae</taxon>
        <taxon>Hypocreales</taxon>
        <taxon>Nectriaceae</taxon>
        <taxon>Cylindrodendrum</taxon>
    </lineage>
</organism>
<evidence type="ECO:0000313" key="3">
    <source>
        <dbReference type="Proteomes" id="UP000722485"/>
    </source>
</evidence>
<dbReference type="EMBL" id="JAANBB010000047">
    <property type="protein sequence ID" value="KAF7553315.1"/>
    <property type="molecule type" value="Genomic_DNA"/>
</dbReference>
<sequence length="801" mass="90198">MKTPQSSKSKKRRKQQDSIEFTYRSFSDFQNSSSSAPSTQARELSTFSWVDDTLASTPDTPTPNRLAKLRPVVSSSPLRVHVSPSKTGEGSMTRFIDVSQPISSSPFNTPSRQTQPQSRPVVRGTGAHDNHLTRAQGNYRGPSMRRGSGMVVETPKEMRKAIVKKKKNGEWSNHPTQVSATTPKPSKTSEISKETKILKKEPLATITDWGKLPHRPQRGDIPPLVVRQPISVEASSKGILSMPERTDILNLCVAAEKDYLGLQPVLNHTEEEFWVAILQQIEHTPRNKFTDWKHLRTQVNSWCDQRRKELREGILSPPRDLRHELDTAIDSWNKIWAQRFTTLYKGYFESAIWTLVGNRVLSFVQEELYGWINTVLENRRDELDTQSRPHLLRGNNNRKAYGECLGDLQDKVKSDGLQIREAEAIMSLLVDIQPGLEKIIHQHMGQDIIDSEAAQKPIPDSENRDQSEVGQNQNDVALPSIEYNTPELSPRILQLLQSYKGKYREALRDEKKKEQRSLSIDEASTRATKKRKTSQEAKKTAESNGSQQPRVESQEVERRQSTSSSTSFLPLSEFIGGGSFPKGTTPSSPFKGRIGTTAVASNVESPVRSEIEPMKEFGKAKESKNSSYDTRVASSTRSPACNESEPKMPSRDARKPSQDMTPPEQMGPVLNSGGSEELTEKSTESVQQHIGDIPHPPNKGASGRQKGSSPWRHKNKKRYRNGNSPHRQRNLAAGTNSRNLQQPHRGGTGQPEDRNTQPRNQAESPLWFRESTVDFQAMAPRAREDMLFRAIRTFMHGERQG</sequence>
<feature type="compositionally biased region" description="Low complexity" evidence="1">
    <location>
        <begin position="561"/>
        <end position="574"/>
    </location>
</feature>
<dbReference type="AlphaFoldDB" id="A0A9P5HA81"/>
<comment type="caution">
    <text evidence="2">The sequence shown here is derived from an EMBL/GenBank/DDBJ whole genome shotgun (WGS) entry which is preliminary data.</text>
</comment>
<feature type="compositionally biased region" description="Polar residues" evidence="1">
    <location>
        <begin position="733"/>
        <end position="742"/>
    </location>
</feature>
<feature type="compositionally biased region" description="Basic residues" evidence="1">
    <location>
        <begin position="711"/>
        <end position="720"/>
    </location>
</feature>
<feature type="region of interest" description="Disordered" evidence="1">
    <location>
        <begin position="167"/>
        <end position="193"/>
    </location>
</feature>
<feature type="compositionally biased region" description="Polar residues" evidence="1">
    <location>
        <begin position="625"/>
        <end position="641"/>
    </location>
</feature>
<proteinExistence type="predicted"/>
<dbReference type="Proteomes" id="UP000722485">
    <property type="component" value="Unassembled WGS sequence"/>
</dbReference>
<feature type="compositionally biased region" description="Basic and acidic residues" evidence="1">
    <location>
        <begin position="644"/>
        <end position="657"/>
    </location>
</feature>
<feature type="compositionally biased region" description="Polar residues" evidence="1">
    <location>
        <begin position="100"/>
        <end position="118"/>
    </location>
</feature>